<organism evidence="2 3">
    <name type="scientific">Gossypium tomentosum</name>
    <name type="common">Hawaiian cotton</name>
    <name type="synonym">Gossypium sandvicense</name>
    <dbReference type="NCBI Taxonomy" id="34277"/>
    <lineage>
        <taxon>Eukaryota</taxon>
        <taxon>Viridiplantae</taxon>
        <taxon>Streptophyta</taxon>
        <taxon>Embryophyta</taxon>
        <taxon>Tracheophyta</taxon>
        <taxon>Spermatophyta</taxon>
        <taxon>Magnoliopsida</taxon>
        <taxon>eudicotyledons</taxon>
        <taxon>Gunneridae</taxon>
        <taxon>Pentapetalae</taxon>
        <taxon>rosids</taxon>
        <taxon>malvids</taxon>
        <taxon>Malvales</taxon>
        <taxon>Malvaceae</taxon>
        <taxon>Malvoideae</taxon>
        <taxon>Gossypium</taxon>
    </lineage>
</organism>
<dbReference type="Pfam" id="PF13966">
    <property type="entry name" value="zf-RVT"/>
    <property type="match status" value="1"/>
</dbReference>
<dbReference type="EMBL" id="CM017632">
    <property type="protein sequence ID" value="TYH51870.1"/>
    <property type="molecule type" value="Genomic_DNA"/>
</dbReference>
<accession>A0A5D2JB32</accession>
<evidence type="ECO:0000313" key="2">
    <source>
        <dbReference type="EMBL" id="TYH51870.1"/>
    </source>
</evidence>
<evidence type="ECO:0000259" key="1">
    <source>
        <dbReference type="Pfam" id="PF13966"/>
    </source>
</evidence>
<name>A0A5D2JB32_GOSTO</name>
<reference evidence="2 3" key="1">
    <citation type="submission" date="2019-07" db="EMBL/GenBank/DDBJ databases">
        <title>WGS assembly of Gossypium tomentosum.</title>
        <authorList>
            <person name="Chen Z.J."/>
            <person name="Sreedasyam A."/>
            <person name="Ando A."/>
            <person name="Song Q."/>
            <person name="De L."/>
            <person name="Hulse-Kemp A."/>
            <person name="Ding M."/>
            <person name="Ye W."/>
            <person name="Kirkbride R."/>
            <person name="Jenkins J."/>
            <person name="Plott C."/>
            <person name="Lovell J."/>
            <person name="Lin Y.-M."/>
            <person name="Vaughn R."/>
            <person name="Liu B."/>
            <person name="Li W."/>
            <person name="Simpson S."/>
            <person name="Scheffler B."/>
            <person name="Saski C."/>
            <person name="Grover C."/>
            <person name="Hu G."/>
            <person name="Conover J."/>
            <person name="Carlson J."/>
            <person name="Shu S."/>
            <person name="Boston L."/>
            <person name="Williams M."/>
            <person name="Peterson D."/>
            <person name="Mcgee K."/>
            <person name="Jones D."/>
            <person name="Wendel J."/>
            <person name="Stelly D."/>
            <person name="Grimwood J."/>
            <person name="Schmutz J."/>
        </authorList>
    </citation>
    <scope>NUCLEOTIDE SEQUENCE [LARGE SCALE GENOMIC DNA]</scope>
    <source>
        <strain evidence="2">7179.01</strain>
    </source>
</reference>
<keyword evidence="3" id="KW-1185">Reference proteome</keyword>
<feature type="domain" description="Reverse transcriptase zinc-binding" evidence="1">
    <location>
        <begin position="15"/>
        <end position="104"/>
    </location>
</feature>
<dbReference type="AlphaFoldDB" id="A0A5D2JB32"/>
<protein>
    <recommendedName>
        <fullName evidence="1">Reverse transcriptase zinc-binding domain-containing protein</fullName>
    </recommendedName>
</protein>
<proteinExistence type="predicted"/>
<gene>
    <name evidence="2" type="ORF">ES332_D10G310400v1</name>
</gene>
<evidence type="ECO:0000313" key="3">
    <source>
        <dbReference type="Proteomes" id="UP000322667"/>
    </source>
</evidence>
<sequence>MGYYICWAHDRNGEFSVRKCSKLLILDGGEDSKFTFDKIWKLKVPPRVRSFLWMLAIDRIPTKKFLVKRGVNLQNLLISCPWCERVPESASHLFFKCKFIEGFWIKNFNWWEVSWKQVDGFEDFYLLCNNVKMAEIRKSFWLISISAACWTAWLVRNGMVFERRMCMENLIFQSKMRTLLWIRSVYDEVMLQENFWWISPNRCRIDSIKFKPTASFWRPPPHGCLKFNECGMANEDRAGCEGVLRDKEGVVRALFSGSAAANDFDVAEIGAVKVALDVFLALNWKLNDSLYIELGSIVVFFWCANKSLRPWSLQAIFAGIESDIVKAGNVVFSMAEKNGNEMARLQV</sequence>
<dbReference type="InterPro" id="IPR026960">
    <property type="entry name" value="RVT-Znf"/>
</dbReference>
<dbReference type="Proteomes" id="UP000322667">
    <property type="component" value="Chromosome D10"/>
</dbReference>